<dbReference type="PANTHER" id="PTHR43539:SF78">
    <property type="entry name" value="FLAVIN-CONTAINING MONOOXYGENASE"/>
    <property type="match status" value="1"/>
</dbReference>
<protein>
    <submittedName>
        <fullName evidence="3">Flavoprotein involved in K+ transport</fullName>
    </submittedName>
</protein>
<keyword evidence="4" id="KW-1185">Reference proteome</keyword>
<comment type="caution">
    <text evidence="3">The sequence shown here is derived from an EMBL/GenBank/DDBJ whole genome shotgun (WGS) entry which is preliminary data.</text>
</comment>
<name>A0ABU1UIN2_9MICC</name>
<sequence length="441" mass="47305">MPPSPEPLPGTPGAVPGEVPGSEHGDAAPRDVHTLVVGAGQAGLAMSYWLNQAGVEHQLLERRQTLGGAWHDRWDGFCLNTPNFSLQLPGMPYAGPEPDAFMPRDDLIDYFRHYGESIGAPVHTGTEVTRIAPAQDGGFRLETTRGTWRARNVVLATGAYQQPKIPALSARLPGNVLQLHANDYRNPARLPDGAVLVVGTGQSGGQIAEELLAAGREVHLAVSACPEAPRRYRGRDAIHWMLEIGLHGPEYGLNGLTVEQLPSPAARFMCNPLLSGADGGHDIHLRGLGRRGVRLHGHLEAADDGGLVFSDDLPARLALVEAGFGQRLQPMFDAYIAAAGIPAPAAGPPRVDDWLPSEPPRLNLGAENITAVIWATGYRLDFGFLDIPVLDEWNYPRHRRGVTEHPGLFVVGLPWLTGHWSAIVAGVGRDAAYLAGHIAGR</sequence>
<feature type="compositionally biased region" description="Pro residues" evidence="2">
    <location>
        <begin position="1"/>
        <end position="10"/>
    </location>
</feature>
<evidence type="ECO:0000256" key="1">
    <source>
        <dbReference type="ARBA" id="ARBA00023002"/>
    </source>
</evidence>
<reference evidence="3 4" key="1">
    <citation type="submission" date="2023-07" db="EMBL/GenBank/DDBJ databases">
        <title>Sorghum-associated microbial communities from plants grown in Nebraska, USA.</title>
        <authorList>
            <person name="Schachtman D."/>
        </authorList>
    </citation>
    <scope>NUCLEOTIDE SEQUENCE [LARGE SCALE GENOMIC DNA]</scope>
    <source>
        <strain evidence="3 4">BE167</strain>
    </source>
</reference>
<gene>
    <name evidence="3" type="ORF">J2X01_004372</name>
</gene>
<dbReference type="InterPro" id="IPR036188">
    <property type="entry name" value="FAD/NAD-bd_sf"/>
</dbReference>
<dbReference type="PANTHER" id="PTHR43539">
    <property type="entry name" value="FLAVIN-BINDING MONOOXYGENASE-LIKE PROTEIN (AFU_ORTHOLOGUE AFUA_4G09220)"/>
    <property type="match status" value="1"/>
</dbReference>
<evidence type="ECO:0000256" key="2">
    <source>
        <dbReference type="SAM" id="MobiDB-lite"/>
    </source>
</evidence>
<dbReference type="EMBL" id="JAVDVQ010000044">
    <property type="protein sequence ID" value="MDR7085052.1"/>
    <property type="molecule type" value="Genomic_DNA"/>
</dbReference>
<dbReference type="PRINTS" id="PR00411">
    <property type="entry name" value="PNDRDTASEI"/>
</dbReference>
<dbReference type="Gene3D" id="3.50.50.60">
    <property type="entry name" value="FAD/NAD(P)-binding domain"/>
    <property type="match status" value="2"/>
</dbReference>
<evidence type="ECO:0000313" key="3">
    <source>
        <dbReference type="EMBL" id="MDR7085052.1"/>
    </source>
</evidence>
<evidence type="ECO:0000313" key="4">
    <source>
        <dbReference type="Proteomes" id="UP001252243"/>
    </source>
</evidence>
<keyword evidence="1" id="KW-0560">Oxidoreductase</keyword>
<proteinExistence type="predicted"/>
<accession>A0ABU1UIN2</accession>
<dbReference type="RefSeq" id="WP_310062421.1">
    <property type="nucleotide sequence ID" value="NZ_JAVDVQ010000044.1"/>
</dbReference>
<organism evidence="3 4">
    <name type="scientific">Arthrobacter ginsengisoli</name>
    <dbReference type="NCBI Taxonomy" id="1356565"/>
    <lineage>
        <taxon>Bacteria</taxon>
        <taxon>Bacillati</taxon>
        <taxon>Actinomycetota</taxon>
        <taxon>Actinomycetes</taxon>
        <taxon>Micrococcales</taxon>
        <taxon>Micrococcaceae</taxon>
        <taxon>Arthrobacter</taxon>
    </lineage>
</organism>
<dbReference type="Pfam" id="PF13738">
    <property type="entry name" value="Pyr_redox_3"/>
    <property type="match status" value="1"/>
</dbReference>
<dbReference type="InterPro" id="IPR050982">
    <property type="entry name" value="Auxin_biosynth/cation_transpt"/>
</dbReference>
<feature type="region of interest" description="Disordered" evidence="2">
    <location>
        <begin position="1"/>
        <end position="28"/>
    </location>
</feature>
<dbReference type="Proteomes" id="UP001252243">
    <property type="component" value="Unassembled WGS sequence"/>
</dbReference>
<dbReference type="SUPFAM" id="SSF51905">
    <property type="entry name" value="FAD/NAD(P)-binding domain"/>
    <property type="match status" value="1"/>
</dbReference>